<dbReference type="Pfam" id="PF02487">
    <property type="entry name" value="CLN3"/>
    <property type="match status" value="1"/>
</dbReference>
<dbReference type="SUPFAM" id="SSF103473">
    <property type="entry name" value="MFS general substrate transporter"/>
    <property type="match status" value="1"/>
</dbReference>
<keyword evidence="9" id="KW-1185">Reference proteome</keyword>
<dbReference type="PANTHER" id="PTHR10981">
    <property type="entry name" value="BATTENIN"/>
    <property type="match status" value="1"/>
</dbReference>
<dbReference type="GO" id="GO:0012505">
    <property type="term" value="C:endomembrane system"/>
    <property type="evidence" value="ECO:0007669"/>
    <property type="project" value="UniProtKB-SubCell"/>
</dbReference>
<feature type="transmembrane region" description="Helical" evidence="7">
    <location>
        <begin position="378"/>
        <end position="400"/>
    </location>
</feature>
<name>A0AAV7KIE2_9METZ</name>
<keyword evidence="5 7" id="KW-1133">Transmembrane helix</keyword>
<dbReference type="GO" id="GO:0007040">
    <property type="term" value="P:lysosome organization"/>
    <property type="evidence" value="ECO:0007669"/>
    <property type="project" value="TreeGrafter"/>
</dbReference>
<sequence length="448" mass="50656">MKHEPTNKQINRVRGFTIFGFWILGVCTNFSYVVIISAAYDLLDISNNSTLPNKSTVCSNDTRGRECNEVGTGVILFAGILPTLILKMTLPWCLDYISYHLRVAFCVLSNIISLIILGTASDLPLILTGVVFASIEAGLGEITFLSLCTFYGPTAVVAWSSGTGASGIIASVYYLLFSSFIPPRTVIYFVLAVPCVMAVTFWGCLYMPQILLLKLPNSEIYRRSRLNRSESEDQLLHHDDTTEQIDDTNSVAMTSSTNIPVKTDEIEQATSPKHRPEFIQFLIRFLFIRKLIRYMLPLFIVYLFEYMINQGLYELLYYNNTCFNQNVQYRLYQMLYQLGVFVSRSSTSLFRVRFLWAMSFLQVCNFVLLYCEAVFQFIPFILITCIVVLFEGLLGGGTYANAFYRVNNEIDKSRVEFSMGVVSVADSFGITLAAILSIFIHNGICNCH</sequence>
<feature type="transmembrane region" description="Helical" evidence="7">
    <location>
        <begin position="101"/>
        <end position="120"/>
    </location>
</feature>
<dbReference type="InterPro" id="IPR036259">
    <property type="entry name" value="MFS_trans_sf"/>
</dbReference>
<dbReference type="PRINTS" id="PR01315">
    <property type="entry name" value="BATTENIN"/>
</dbReference>
<feature type="transmembrane region" description="Helical" evidence="7">
    <location>
        <begin position="126"/>
        <end position="148"/>
    </location>
</feature>
<evidence type="ECO:0000256" key="7">
    <source>
        <dbReference type="RuleBase" id="RU361113"/>
    </source>
</evidence>
<feature type="transmembrane region" description="Helical" evidence="7">
    <location>
        <begin position="155"/>
        <end position="176"/>
    </location>
</feature>
<evidence type="ECO:0000313" key="8">
    <source>
        <dbReference type="EMBL" id="KAI6660808.1"/>
    </source>
</evidence>
<evidence type="ECO:0000256" key="6">
    <source>
        <dbReference type="ARBA" id="ARBA00023136"/>
    </source>
</evidence>
<accession>A0AAV7KIE2</accession>
<comment type="subcellular location">
    <subcellularLocation>
        <location evidence="1">Endomembrane system</location>
        <topology evidence="1">Multi-pass membrane protein</topology>
    </subcellularLocation>
    <subcellularLocation>
        <location evidence="7">Lysosome membrane</location>
        <topology evidence="7">Multi-pass membrane protein</topology>
    </subcellularLocation>
</comment>
<dbReference type="InterPro" id="IPR018460">
    <property type="entry name" value="Battenin_disease_Cln3_subgr"/>
</dbReference>
<comment type="caution">
    <text evidence="8">The sequence shown here is derived from an EMBL/GenBank/DDBJ whole genome shotgun (WGS) entry which is preliminary data.</text>
</comment>
<reference evidence="8 9" key="1">
    <citation type="journal article" date="2023" name="BMC Biol.">
        <title>The compact genome of the sponge Oopsacas minuta (Hexactinellida) is lacking key metazoan core genes.</title>
        <authorList>
            <person name="Santini S."/>
            <person name="Schenkelaars Q."/>
            <person name="Jourda C."/>
            <person name="Duchesne M."/>
            <person name="Belahbib H."/>
            <person name="Rocher C."/>
            <person name="Selva M."/>
            <person name="Riesgo A."/>
            <person name="Vervoort M."/>
            <person name="Leys S.P."/>
            <person name="Kodjabachian L."/>
            <person name="Le Bivic A."/>
            <person name="Borchiellini C."/>
            <person name="Claverie J.M."/>
            <person name="Renard E."/>
        </authorList>
    </citation>
    <scope>NUCLEOTIDE SEQUENCE [LARGE SCALE GENOMIC DNA]</scope>
    <source>
        <strain evidence="8">SPO-2</strain>
    </source>
</reference>
<organism evidence="8 9">
    <name type="scientific">Oopsacas minuta</name>
    <dbReference type="NCBI Taxonomy" id="111878"/>
    <lineage>
        <taxon>Eukaryota</taxon>
        <taxon>Metazoa</taxon>
        <taxon>Porifera</taxon>
        <taxon>Hexactinellida</taxon>
        <taxon>Hexasterophora</taxon>
        <taxon>Lyssacinosida</taxon>
        <taxon>Leucopsacidae</taxon>
        <taxon>Oopsacas</taxon>
    </lineage>
</organism>
<keyword evidence="7" id="KW-0458">Lysosome</keyword>
<comment type="similarity">
    <text evidence="2 7">Belongs to the battenin family.</text>
</comment>
<evidence type="ECO:0000256" key="2">
    <source>
        <dbReference type="ARBA" id="ARBA00007467"/>
    </source>
</evidence>
<feature type="transmembrane region" description="Helical" evidence="7">
    <location>
        <begin position="291"/>
        <end position="308"/>
    </location>
</feature>
<evidence type="ECO:0000256" key="1">
    <source>
        <dbReference type="ARBA" id="ARBA00004127"/>
    </source>
</evidence>
<feature type="transmembrane region" description="Helical" evidence="7">
    <location>
        <begin position="354"/>
        <end position="371"/>
    </location>
</feature>
<keyword evidence="6 7" id="KW-0472">Membrane</keyword>
<protein>
    <recommendedName>
        <fullName evidence="7">Battenin</fullName>
    </recommendedName>
</protein>
<dbReference type="PANTHER" id="PTHR10981:SF0">
    <property type="entry name" value="BATTENIN"/>
    <property type="match status" value="1"/>
</dbReference>
<gene>
    <name evidence="8" type="ORF">LOD99_10205</name>
</gene>
<dbReference type="GO" id="GO:0051453">
    <property type="term" value="P:regulation of intracellular pH"/>
    <property type="evidence" value="ECO:0007669"/>
    <property type="project" value="TreeGrafter"/>
</dbReference>
<evidence type="ECO:0000256" key="3">
    <source>
        <dbReference type="ARBA" id="ARBA00022448"/>
    </source>
</evidence>
<evidence type="ECO:0000256" key="4">
    <source>
        <dbReference type="ARBA" id="ARBA00022692"/>
    </source>
</evidence>
<dbReference type="InterPro" id="IPR003492">
    <property type="entry name" value="Battenin_disease_Cln3"/>
</dbReference>
<evidence type="ECO:0000256" key="5">
    <source>
        <dbReference type="ARBA" id="ARBA00022989"/>
    </source>
</evidence>
<dbReference type="GO" id="GO:0005765">
    <property type="term" value="C:lysosomal membrane"/>
    <property type="evidence" value="ECO:0007669"/>
    <property type="project" value="UniProtKB-SubCell"/>
</dbReference>
<feature type="transmembrane region" description="Helical" evidence="7">
    <location>
        <begin position="188"/>
        <end position="213"/>
    </location>
</feature>
<evidence type="ECO:0000313" key="9">
    <source>
        <dbReference type="Proteomes" id="UP001165289"/>
    </source>
</evidence>
<dbReference type="EMBL" id="JAKMXF010000023">
    <property type="protein sequence ID" value="KAI6660808.1"/>
    <property type="molecule type" value="Genomic_DNA"/>
</dbReference>
<dbReference type="AlphaFoldDB" id="A0AAV7KIE2"/>
<feature type="transmembrane region" description="Helical" evidence="7">
    <location>
        <begin position="21"/>
        <end position="40"/>
    </location>
</feature>
<dbReference type="PIRSF" id="PIRSF015974">
    <property type="entry name" value="CLN3_BTN1"/>
    <property type="match status" value="1"/>
</dbReference>
<feature type="transmembrane region" description="Helical" evidence="7">
    <location>
        <begin position="420"/>
        <end position="440"/>
    </location>
</feature>
<keyword evidence="4 7" id="KW-0812">Transmembrane</keyword>
<feature type="transmembrane region" description="Helical" evidence="7">
    <location>
        <begin position="70"/>
        <end position="89"/>
    </location>
</feature>
<dbReference type="Proteomes" id="UP001165289">
    <property type="component" value="Unassembled WGS sequence"/>
</dbReference>
<proteinExistence type="inferred from homology"/>
<keyword evidence="3" id="KW-0813">Transport</keyword>